<dbReference type="InterPro" id="IPR000270">
    <property type="entry name" value="PB1_dom"/>
</dbReference>
<evidence type="ECO:0000259" key="5">
    <source>
        <dbReference type="PROSITE" id="PS51745"/>
    </source>
</evidence>
<dbReference type="Proteomes" id="UP000794436">
    <property type="component" value="Unassembled WGS sequence"/>
</dbReference>
<dbReference type="SMART" id="SM00666">
    <property type="entry name" value="PB1"/>
    <property type="match status" value="1"/>
</dbReference>
<dbReference type="PROSITE" id="PS51371">
    <property type="entry name" value="CBS"/>
    <property type="match status" value="4"/>
</dbReference>
<feature type="domain" description="CBS" evidence="4">
    <location>
        <begin position="153"/>
        <end position="208"/>
    </location>
</feature>
<comment type="caution">
    <text evidence="6">The sequence shown here is derived from an EMBL/GenBank/DDBJ whole genome shotgun (WGS) entry which is preliminary data.</text>
</comment>
<dbReference type="AlphaFoldDB" id="A0A8K1FPQ0"/>
<dbReference type="InterPro" id="IPR046342">
    <property type="entry name" value="CBS_dom_sf"/>
</dbReference>
<reference evidence="6" key="1">
    <citation type="submission" date="2019-03" db="EMBL/GenBank/DDBJ databases">
        <title>Long read genome sequence of the mycoparasitic Pythium oligandrum ATCC 38472 isolated from sugarbeet rhizosphere.</title>
        <authorList>
            <person name="Gaulin E."/>
        </authorList>
    </citation>
    <scope>NUCLEOTIDE SEQUENCE</scope>
    <source>
        <strain evidence="6">ATCC 38472_TT</strain>
    </source>
</reference>
<dbReference type="Pfam" id="PF00571">
    <property type="entry name" value="CBS"/>
    <property type="match status" value="4"/>
</dbReference>
<keyword evidence="7" id="KW-1185">Reference proteome</keyword>
<dbReference type="Pfam" id="PF00564">
    <property type="entry name" value="PB1"/>
    <property type="match status" value="1"/>
</dbReference>
<name>A0A8K1FPQ0_PYTOL</name>
<feature type="domain" description="CBS" evidence="4">
    <location>
        <begin position="86"/>
        <end position="145"/>
    </location>
</feature>
<dbReference type="SUPFAM" id="SSF54277">
    <property type="entry name" value="CAD &amp; PB1 domains"/>
    <property type="match status" value="1"/>
</dbReference>
<accession>A0A8K1FPQ0</accession>
<feature type="compositionally biased region" description="Basic residues" evidence="3">
    <location>
        <begin position="60"/>
        <end position="74"/>
    </location>
</feature>
<dbReference type="SUPFAM" id="SSF54631">
    <property type="entry name" value="CBS-domain pair"/>
    <property type="match status" value="2"/>
</dbReference>
<dbReference type="EMBL" id="SPLM01000002">
    <property type="protein sequence ID" value="TMW68594.1"/>
    <property type="molecule type" value="Genomic_DNA"/>
</dbReference>
<evidence type="ECO:0000256" key="2">
    <source>
        <dbReference type="PROSITE-ProRule" id="PRU00703"/>
    </source>
</evidence>
<dbReference type="PANTHER" id="PTHR48108">
    <property type="entry name" value="CBS DOMAIN-CONTAINING PROTEIN CBSX2, CHLOROPLASTIC"/>
    <property type="match status" value="1"/>
</dbReference>
<dbReference type="InterPro" id="IPR000644">
    <property type="entry name" value="CBS_dom"/>
</dbReference>
<dbReference type="PROSITE" id="PS51745">
    <property type="entry name" value="PB1"/>
    <property type="match status" value="1"/>
</dbReference>
<feature type="region of interest" description="Disordered" evidence="3">
    <location>
        <begin position="42"/>
        <end position="80"/>
    </location>
</feature>
<sequence>MKKTHLVYSTRKVKAKEKAATVAPPVVNDVEQTLEVGTTMLSATTVTRQNSANSRDGGNSRRRSQTQPKSKQRASMRLGDRHVMKLRPSTPLLQSEHVTVAQCVKSMVENKTEATLLVDRNGQLTGILTDRDIAVKVVALGRNPKVTRVSDVMTPNPHCVTSDASAIDALEKMVAGHFRHLPVADNDKVVGIIDIAKCLYEAIVEMEKDYNESSKNLAEAIKKLEKQMGGSARENLFEKLREKLFLPTLSAILEDHSPVPVLGPSATALDAALLMLAKRTSAVVVCNEGEDMVGIFTSKDLMRRVVALDIDPDQCMLSKVMTANPISARLNTTILETLHSMHNGQFLHVPVFGEDAKLVGLVNVLQATCAIVQQLGMFRMSKSDTETIQPLWNQLRRSFVRDEDSHGGEDAEEDTVLSLNESGEVPQLDQSELSASDRQRSWSSVKDEGPEANDPALSESPEVETPPPDVFVFKLADWNGANHRFTSSAESLKELIKDVQTRLGDHTIRKLHYVDEDGDHVLLFTDDDLKDAVRRARMWGNKYMRLLVVHRIPPAAAIAGASFFLSRRR</sequence>
<dbReference type="OrthoDB" id="418595at2759"/>
<feature type="region of interest" description="Disordered" evidence="3">
    <location>
        <begin position="423"/>
        <end position="465"/>
    </location>
</feature>
<dbReference type="InterPro" id="IPR051462">
    <property type="entry name" value="CBS_domain-containing"/>
</dbReference>
<dbReference type="Gene3D" id="3.10.580.10">
    <property type="entry name" value="CBS-domain"/>
    <property type="match status" value="2"/>
</dbReference>
<keyword evidence="1" id="KW-0677">Repeat</keyword>
<feature type="domain" description="CBS" evidence="4">
    <location>
        <begin position="255"/>
        <end position="312"/>
    </location>
</feature>
<evidence type="ECO:0000256" key="3">
    <source>
        <dbReference type="SAM" id="MobiDB-lite"/>
    </source>
</evidence>
<evidence type="ECO:0000313" key="7">
    <source>
        <dbReference type="Proteomes" id="UP000794436"/>
    </source>
</evidence>
<feature type="domain" description="CBS" evidence="4">
    <location>
        <begin position="321"/>
        <end position="377"/>
    </location>
</feature>
<protein>
    <recommendedName>
        <fullName evidence="8">CBS domain containing protein</fullName>
    </recommendedName>
</protein>
<dbReference type="InterPro" id="IPR053793">
    <property type="entry name" value="PB1-like"/>
</dbReference>
<dbReference type="SMART" id="SM00116">
    <property type="entry name" value="CBS"/>
    <property type="match status" value="4"/>
</dbReference>
<evidence type="ECO:0000313" key="6">
    <source>
        <dbReference type="EMBL" id="TMW68594.1"/>
    </source>
</evidence>
<dbReference type="PANTHER" id="PTHR48108:SF26">
    <property type="entry name" value="CBS DOMAIN-CONTAINING PROTEIN DDB_G0289609"/>
    <property type="match status" value="1"/>
</dbReference>
<proteinExistence type="predicted"/>
<dbReference type="Gene3D" id="3.10.20.90">
    <property type="entry name" value="Phosphatidylinositol 3-kinase Catalytic Subunit, Chain A, domain 1"/>
    <property type="match status" value="1"/>
</dbReference>
<evidence type="ECO:0008006" key="8">
    <source>
        <dbReference type="Google" id="ProtNLM"/>
    </source>
</evidence>
<keyword evidence="2" id="KW-0129">CBS domain</keyword>
<evidence type="ECO:0000256" key="1">
    <source>
        <dbReference type="ARBA" id="ARBA00022737"/>
    </source>
</evidence>
<gene>
    <name evidence="6" type="ORF">Poli38472_006062</name>
</gene>
<evidence type="ECO:0000259" key="4">
    <source>
        <dbReference type="PROSITE" id="PS51371"/>
    </source>
</evidence>
<feature type="domain" description="PB1" evidence="5">
    <location>
        <begin position="467"/>
        <end position="551"/>
    </location>
</feature>
<feature type="compositionally biased region" description="Basic and acidic residues" evidence="3">
    <location>
        <begin position="435"/>
        <end position="449"/>
    </location>
</feature>
<dbReference type="CDD" id="cd17781">
    <property type="entry name" value="CBS_pair_MUG70_1"/>
    <property type="match status" value="1"/>
</dbReference>
<organism evidence="6 7">
    <name type="scientific">Pythium oligandrum</name>
    <name type="common">Mycoparasitic fungus</name>
    <dbReference type="NCBI Taxonomy" id="41045"/>
    <lineage>
        <taxon>Eukaryota</taxon>
        <taxon>Sar</taxon>
        <taxon>Stramenopiles</taxon>
        <taxon>Oomycota</taxon>
        <taxon>Peronosporomycetes</taxon>
        <taxon>Pythiales</taxon>
        <taxon>Pythiaceae</taxon>
        <taxon>Pythium</taxon>
    </lineage>
</organism>